<dbReference type="Gene3D" id="2.130.10.10">
    <property type="entry name" value="YVTN repeat-like/Quinoprotein amine dehydrogenase"/>
    <property type="match status" value="2"/>
</dbReference>
<sequence>MMNDSKLFPLLCGFLLLLPSITFAKDKPHQTKQISSPTPWLDDADLNAVQFVGTKTGWAVGDRGTIWKTIDGGNHWTLQPAPVKSSLKSLCFLTDKVGWIAGGSTEEFTQLSKGVLLFTSDGGKTWQQPTNMPLPTLYKIKFFTLKHGIAVGAASVKQNSSVYTTSDGGKTWEVIPGEQTSQWRVADFMTSKNGIVAGRQGEIAIVGNGRVLKSNIPGMGRRGLKGVKLNRDFSGWLVGDGGLLLKTKNGGVAWGPLFSKSLPYSVRKIFDFQTVTTYKKHVWVAGQPGSIIWHSADDGLHWQPQKTKQSLPIKSLHFANEQQGWGVGAMGLILKTVDGGKIWKGIKGNGRRAAWMGIYTRPQNLSCSLITQLSGEEGYRSVLLLPMRNKAESESQKNADLDQQWHDAVLRAGGNTGSIGWEFDLSLPEIEQHKAKLIAELQRKNEGEFGQKFIERLVRQIRTWRPSIILLHYQDDKNELDHLLVQAVTKAVQDAADPTQFLLHREIAALSFWKVQHIYLRGRDGHRGSLLVDPSRYLPHLHATNQTIAQPAYGMLAPLRKQTSLREVYAPVSIQNKKTQTVSQNFFAGIFLSQGSSARRMLLPIKRDDLEKQLKLAQKQRNFQGYVERYLDKPKQAAQIISQLNNITRGMSDEQAALQLAQLGNDYLQRNRWELAEATFINLVERYPKQPVTANAMRWLVQFWGSAEATWQRVRSVSVSKKQLASNLDALRERIRRATEHSKKTPLQRLPFDPNASPDPVSIIQQTGGVNGNDGRGLRVHQSKYWQGQAIQLASLMRRTSPQLFETPGVQFSLASLMRQRGNINLSDRYMMHLQNSGKETRWKKMADGEMWLRTFHGEPPQKNVQCKRTKKRPKLDGILSDSCWEDAIAINLSSQKKRDAKNSINRKKQTFTMLSYDGDFLYFAASVPKHSQLTYKKIKEGGRTHDADMRGHDRIRLKIDTDRDYATCYELNIDQRGWTAEKCFGNKKWNPKWYVATKEDATSWRIEAAIPLSELTATPPGRGTVWGVSITRVLPAVGFESWTEKTKSGAETFGHLQFR</sequence>
<evidence type="ECO:0000256" key="2">
    <source>
        <dbReference type="ARBA" id="ARBA00023276"/>
    </source>
</evidence>
<dbReference type="Gene3D" id="2.60.40.1190">
    <property type="match status" value="1"/>
</dbReference>
<dbReference type="GO" id="GO:0009523">
    <property type="term" value="C:photosystem II"/>
    <property type="evidence" value="ECO:0007669"/>
    <property type="project" value="UniProtKB-KW"/>
</dbReference>
<dbReference type="InterPro" id="IPR011990">
    <property type="entry name" value="TPR-like_helical_dom_sf"/>
</dbReference>
<keyword evidence="1" id="KW-0602">Photosynthesis</keyword>
<evidence type="ECO:0000256" key="1">
    <source>
        <dbReference type="ARBA" id="ARBA00022531"/>
    </source>
</evidence>
<proteinExistence type="predicted"/>
<keyword evidence="2" id="KW-0604">Photosystem II</keyword>
<dbReference type="SUPFAM" id="SSF102588">
    <property type="entry name" value="LmbE-like"/>
    <property type="match status" value="1"/>
</dbReference>
<dbReference type="Gene3D" id="3.40.50.10320">
    <property type="entry name" value="LmbE-like"/>
    <property type="match status" value="1"/>
</dbReference>
<dbReference type="SUPFAM" id="SSF49344">
    <property type="entry name" value="CBD9-like"/>
    <property type="match status" value="1"/>
</dbReference>
<name>A0A3B1DQZ5_9ZZZZ</name>
<dbReference type="PANTHER" id="PTHR47199:SF2">
    <property type="entry name" value="PHOTOSYSTEM II STABILITY_ASSEMBLY FACTOR HCF136, CHLOROPLASTIC"/>
    <property type="match status" value="1"/>
</dbReference>
<dbReference type="PANTHER" id="PTHR47199">
    <property type="entry name" value="PHOTOSYSTEM II STABILITY/ASSEMBLY FACTOR HCF136, CHLOROPLASTIC"/>
    <property type="match status" value="1"/>
</dbReference>
<dbReference type="InterPro" id="IPR015943">
    <property type="entry name" value="WD40/YVTN_repeat-like_dom_sf"/>
</dbReference>
<gene>
    <name evidence="4" type="ORF">MNBD_PLANCTO02-1213</name>
</gene>
<accession>A0A3B1DQZ5</accession>
<dbReference type="AlphaFoldDB" id="A0A3B1DQZ5"/>
<feature type="domain" description="Photosynthesis system II assembly factor Ycf48/Hcf136-like" evidence="3">
    <location>
        <begin position="229"/>
        <end position="312"/>
    </location>
</feature>
<dbReference type="SUPFAM" id="SSF110296">
    <property type="entry name" value="Oligoxyloglucan reducing end-specific cellobiohydrolase"/>
    <property type="match status" value="2"/>
</dbReference>
<protein>
    <recommendedName>
        <fullName evidence="3">Photosynthesis system II assembly factor Ycf48/Hcf136-like domain-containing protein</fullName>
    </recommendedName>
</protein>
<dbReference type="Pfam" id="PF14870">
    <property type="entry name" value="PSII_BNR"/>
    <property type="match status" value="2"/>
</dbReference>
<dbReference type="InterPro" id="IPR024078">
    <property type="entry name" value="LmbE-like_dom_sf"/>
</dbReference>
<dbReference type="InterPro" id="IPR028203">
    <property type="entry name" value="PSII_CF48-like_dom"/>
</dbReference>
<evidence type="ECO:0000313" key="4">
    <source>
        <dbReference type="EMBL" id="VAX38554.1"/>
    </source>
</evidence>
<dbReference type="Gene3D" id="1.25.40.10">
    <property type="entry name" value="Tetratricopeptide repeat domain"/>
    <property type="match status" value="1"/>
</dbReference>
<reference evidence="4" key="1">
    <citation type="submission" date="2018-06" db="EMBL/GenBank/DDBJ databases">
        <authorList>
            <person name="Zhirakovskaya E."/>
        </authorList>
    </citation>
    <scope>NUCLEOTIDE SEQUENCE</scope>
</reference>
<feature type="domain" description="Photosynthesis system II assembly factor Ycf48/Hcf136-like" evidence="3">
    <location>
        <begin position="46"/>
        <end position="173"/>
    </location>
</feature>
<evidence type="ECO:0000259" key="3">
    <source>
        <dbReference type="Pfam" id="PF14870"/>
    </source>
</evidence>
<dbReference type="GO" id="GO:0015979">
    <property type="term" value="P:photosynthesis"/>
    <property type="evidence" value="ECO:0007669"/>
    <property type="project" value="UniProtKB-KW"/>
</dbReference>
<organism evidence="4">
    <name type="scientific">hydrothermal vent metagenome</name>
    <dbReference type="NCBI Taxonomy" id="652676"/>
    <lineage>
        <taxon>unclassified sequences</taxon>
        <taxon>metagenomes</taxon>
        <taxon>ecological metagenomes</taxon>
    </lineage>
</organism>
<dbReference type="EMBL" id="UOGL01000221">
    <property type="protein sequence ID" value="VAX38554.1"/>
    <property type="molecule type" value="Genomic_DNA"/>
</dbReference>